<protein>
    <submittedName>
        <fullName evidence="1">Uncharacterized protein</fullName>
    </submittedName>
</protein>
<dbReference type="EMBL" id="JARKHS020010798">
    <property type="protein sequence ID" value="KAK8778402.1"/>
    <property type="molecule type" value="Genomic_DNA"/>
</dbReference>
<feature type="non-terminal residue" evidence="1">
    <location>
        <position position="58"/>
    </location>
</feature>
<sequence length="58" mass="6449">MCLAFPLSGRTCCMRLLFLCYNRPYASAYVPRKGVWCLSHPGLAFENSPFAKAAFSLA</sequence>
<keyword evidence="2" id="KW-1185">Reference proteome</keyword>
<proteinExistence type="predicted"/>
<name>A0AAQ4EUQ3_AMBAM</name>
<reference evidence="1 2" key="1">
    <citation type="journal article" date="2023" name="Arcadia Sci">
        <title>De novo assembly of a long-read Amblyomma americanum tick genome.</title>
        <authorList>
            <person name="Chou S."/>
            <person name="Poskanzer K.E."/>
            <person name="Rollins M."/>
            <person name="Thuy-Boun P.S."/>
        </authorList>
    </citation>
    <scope>NUCLEOTIDE SEQUENCE [LARGE SCALE GENOMIC DNA]</scope>
    <source>
        <strain evidence="1">F_SG_1</strain>
        <tissue evidence="1">Salivary glands</tissue>
    </source>
</reference>
<accession>A0AAQ4EUQ3</accession>
<dbReference type="Proteomes" id="UP001321473">
    <property type="component" value="Unassembled WGS sequence"/>
</dbReference>
<gene>
    <name evidence="1" type="ORF">V5799_020255</name>
</gene>
<evidence type="ECO:0000313" key="1">
    <source>
        <dbReference type="EMBL" id="KAK8778402.1"/>
    </source>
</evidence>
<comment type="caution">
    <text evidence="1">The sequence shown here is derived from an EMBL/GenBank/DDBJ whole genome shotgun (WGS) entry which is preliminary data.</text>
</comment>
<dbReference type="AlphaFoldDB" id="A0AAQ4EUQ3"/>
<organism evidence="1 2">
    <name type="scientific">Amblyomma americanum</name>
    <name type="common">Lone star tick</name>
    <dbReference type="NCBI Taxonomy" id="6943"/>
    <lineage>
        <taxon>Eukaryota</taxon>
        <taxon>Metazoa</taxon>
        <taxon>Ecdysozoa</taxon>
        <taxon>Arthropoda</taxon>
        <taxon>Chelicerata</taxon>
        <taxon>Arachnida</taxon>
        <taxon>Acari</taxon>
        <taxon>Parasitiformes</taxon>
        <taxon>Ixodida</taxon>
        <taxon>Ixodoidea</taxon>
        <taxon>Ixodidae</taxon>
        <taxon>Amblyomminae</taxon>
        <taxon>Amblyomma</taxon>
    </lineage>
</organism>
<evidence type="ECO:0000313" key="2">
    <source>
        <dbReference type="Proteomes" id="UP001321473"/>
    </source>
</evidence>